<comment type="caution">
    <text evidence="1">The sequence shown here is derived from an EMBL/GenBank/DDBJ whole genome shotgun (WGS) entry which is preliminary data.</text>
</comment>
<evidence type="ECO:0008006" key="3">
    <source>
        <dbReference type="Google" id="ProtNLM"/>
    </source>
</evidence>
<reference evidence="1 2" key="1">
    <citation type="submission" date="2022-11" db="EMBL/GenBank/DDBJ databases">
        <title>Minimal conservation of predation-associated metabolite biosynthetic gene clusters underscores biosynthetic potential of Myxococcota including descriptions for ten novel species: Archangium lansinium sp. nov., Myxococcus landrumus sp. nov., Nannocystis bai.</title>
        <authorList>
            <person name="Ahearne A."/>
            <person name="Stevens C."/>
            <person name="Phillips K."/>
        </authorList>
    </citation>
    <scope>NUCLEOTIDE SEQUENCE [LARGE SCALE GENOMIC DNA]</scope>
    <source>
        <strain evidence="1 2">MIWBW</strain>
    </source>
</reference>
<evidence type="ECO:0000313" key="1">
    <source>
        <dbReference type="EMBL" id="MCY1077014.1"/>
    </source>
</evidence>
<dbReference type="EMBL" id="JAPNKA010000001">
    <property type="protein sequence ID" value="MCY1077014.1"/>
    <property type="molecule type" value="Genomic_DNA"/>
</dbReference>
<keyword evidence="2" id="KW-1185">Reference proteome</keyword>
<dbReference type="Proteomes" id="UP001207654">
    <property type="component" value="Unassembled WGS sequence"/>
</dbReference>
<organism evidence="1 2">
    <name type="scientific">Archangium lansingense</name>
    <dbReference type="NCBI Taxonomy" id="2995310"/>
    <lineage>
        <taxon>Bacteria</taxon>
        <taxon>Pseudomonadati</taxon>
        <taxon>Myxococcota</taxon>
        <taxon>Myxococcia</taxon>
        <taxon>Myxococcales</taxon>
        <taxon>Cystobacterineae</taxon>
        <taxon>Archangiaceae</taxon>
        <taxon>Archangium</taxon>
    </lineage>
</organism>
<name>A0ABT4A6Y9_9BACT</name>
<gene>
    <name evidence="1" type="ORF">OV287_21265</name>
</gene>
<evidence type="ECO:0000313" key="2">
    <source>
        <dbReference type="Proteomes" id="UP001207654"/>
    </source>
</evidence>
<proteinExistence type="predicted"/>
<accession>A0ABT4A6Y9</accession>
<sequence length="336" mass="35344">MIAPQASIDSGHDVLRANQLIEAGLWLHLGGDTDGARSLFVRALSHDPSNRRAREWLAKGTAPRAAAPVTAAPPPAVRPMSLTSVPPLVSQPARPAAPHPMLEVSVVLLDEEEVAPEASAEGRHITADVLAFLSEPQPPAPAPLAARPVTPVAARPVTPAPVAARPVAPAPVAARPVTPVAARPVTPAPVALRPVAPARTPAPVPQAAPRQELPTLLQGVEDLLALGDVSSAMELVRKAEQLAPGDARLAAARERCGRMYQASLEAKLGDLKRVPTLKLRMAELMKLSLDPRAGFLLSRIDGGLSFEALFSVSGMSRLDTLRVLARLMDQDIIAVR</sequence>
<protein>
    <recommendedName>
        <fullName evidence="3">Translation initiation factor 2</fullName>
    </recommendedName>
</protein>
<dbReference type="RefSeq" id="WP_267535868.1">
    <property type="nucleotide sequence ID" value="NZ_JAPNKA010000001.1"/>
</dbReference>